<dbReference type="AlphaFoldDB" id="A0A9N8RZ70"/>
<dbReference type="InterPro" id="IPR020904">
    <property type="entry name" value="Sc_DH/Rdtase_CS"/>
</dbReference>
<dbReference type="PRINTS" id="PR00080">
    <property type="entry name" value="SDRFAMILY"/>
</dbReference>
<dbReference type="Pfam" id="PF13561">
    <property type="entry name" value="adh_short_C2"/>
    <property type="match status" value="1"/>
</dbReference>
<proteinExistence type="inferred from homology"/>
<protein>
    <submittedName>
        <fullName evidence="3">A-factor type gamma-butyrolactone 1'-reductase (1S-forming)</fullName>
        <ecNumber evidence="3">1.1.1.413</ecNumber>
    </submittedName>
</protein>
<evidence type="ECO:0000256" key="1">
    <source>
        <dbReference type="ARBA" id="ARBA00006484"/>
    </source>
</evidence>
<accession>A0A9N8RZ70</accession>
<dbReference type="CDD" id="cd05233">
    <property type="entry name" value="SDR_c"/>
    <property type="match status" value="1"/>
</dbReference>
<dbReference type="Proteomes" id="UP000789704">
    <property type="component" value="Unassembled WGS sequence"/>
</dbReference>
<dbReference type="InterPro" id="IPR036291">
    <property type="entry name" value="NAD(P)-bd_dom_sf"/>
</dbReference>
<dbReference type="RefSeq" id="WP_228880533.1">
    <property type="nucleotide sequence ID" value="NZ_CAJQYX010000005.1"/>
</dbReference>
<evidence type="ECO:0000313" key="3">
    <source>
        <dbReference type="EMBL" id="CAG4910806.1"/>
    </source>
</evidence>
<dbReference type="SUPFAM" id="SSF51735">
    <property type="entry name" value="NAD(P)-binding Rossmann-fold domains"/>
    <property type="match status" value="1"/>
</dbReference>
<sequence length="254" mass="26241">MGMLQDKIALVVGGTSGIGAAAAALFAAEGAEVVVVGRRQAEGDAVVAQIREKGGRASFIAADVADGASVAAMTEEVMRRHGRIDCAFNNFGISVGFNPLAEQDEATWDRVIDINLKGGFHVLKTQLPIMARQGSGSIVFTSSVLGEVFVPGAAIYSASKGGLTSLARAAAIEMASKGVRVNVVSPAITRTPMTAGSFVKNDKGENEHPFTAMHPLGRVAEPEEVAQAALFLLSDRASFITGQVLAVDGGLTSQ</sequence>
<dbReference type="PROSITE" id="PS00061">
    <property type="entry name" value="ADH_SHORT"/>
    <property type="match status" value="1"/>
</dbReference>
<reference evidence="3" key="1">
    <citation type="submission" date="2021-04" db="EMBL/GenBank/DDBJ databases">
        <authorList>
            <person name="Vanwijnsberghe S."/>
        </authorList>
    </citation>
    <scope>NUCLEOTIDE SEQUENCE</scope>
    <source>
        <strain evidence="3">LMG 31841</strain>
    </source>
</reference>
<comment type="similarity">
    <text evidence="1">Belongs to the short-chain dehydrogenases/reductases (SDR) family.</text>
</comment>
<dbReference type="FunFam" id="3.40.50.720:FF:000084">
    <property type="entry name" value="Short-chain dehydrogenase reductase"/>
    <property type="match status" value="1"/>
</dbReference>
<dbReference type="InterPro" id="IPR002347">
    <property type="entry name" value="SDR_fam"/>
</dbReference>
<keyword evidence="4" id="KW-1185">Reference proteome</keyword>
<dbReference type="PRINTS" id="PR00081">
    <property type="entry name" value="GDHRDH"/>
</dbReference>
<dbReference type="PANTHER" id="PTHR24321:SF8">
    <property type="entry name" value="ESTRADIOL 17-BETA-DEHYDROGENASE 8-RELATED"/>
    <property type="match status" value="1"/>
</dbReference>
<dbReference type="NCBIfam" id="NF005559">
    <property type="entry name" value="PRK07231.1"/>
    <property type="match status" value="1"/>
</dbReference>
<dbReference type="PANTHER" id="PTHR24321">
    <property type="entry name" value="DEHYDROGENASES, SHORT CHAIN"/>
    <property type="match status" value="1"/>
</dbReference>
<evidence type="ECO:0000256" key="2">
    <source>
        <dbReference type="ARBA" id="ARBA00023002"/>
    </source>
</evidence>
<comment type="caution">
    <text evidence="3">The sequence shown here is derived from an EMBL/GenBank/DDBJ whole genome shotgun (WGS) entry which is preliminary data.</text>
</comment>
<dbReference type="EMBL" id="CAJQZC010000008">
    <property type="protein sequence ID" value="CAG4910806.1"/>
    <property type="molecule type" value="Genomic_DNA"/>
</dbReference>
<dbReference type="GO" id="GO:0016491">
    <property type="term" value="F:oxidoreductase activity"/>
    <property type="evidence" value="ECO:0007669"/>
    <property type="project" value="UniProtKB-KW"/>
</dbReference>
<organism evidence="3 4">
    <name type="scientific">Paraburkholderia saeva</name>
    <dbReference type="NCBI Taxonomy" id="2777537"/>
    <lineage>
        <taxon>Bacteria</taxon>
        <taxon>Pseudomonadati</taxon>
        <taxon>Pseudomonadota</taxon>
        <taxon>Betaproteobacteria</taxon>
        <taxon>Burkholderiales</taxon>
        <taxon>Burkholderiaceae</taxon>
        <taxon>Paraburkholderia</taxon>
    </lineage>
</organism>
<name>A0A9N8RZ70_9BURK</name>
<evidence type="ECO:0000313" key="4">
    <source>
        <dbReference type="Proteomes" id="UP000789704"/>
    </source>
</evidence>
<gene>
    <name evidence="3" type="primary">barS1_2</name>
    <name evidence="3" type="ORF">LMG31841_04001</name>
</gene>
<dbReference type="EC" id="1.1.1.413" evidence="3"/>
<keyword evidence="2 3" id="KW-0560">Oxidoreductase</keyword>
<dbReference type="Gene3D" id="3.40.50.720">
    <property type="entry name" value="NAD(P)-binding Rossmann-like Domain"/>
    <property type="match status" value="1"/>
</dbReference>